<dbReference type="GO" id="GO:0042393">
    <property type="term" value="F:histone binding"/>
    <property type="evidence" value="ECO:0007669"/>
    <property type="project" value="TreeGrafter"/>
</dbReference>
<dbReference type="InterPro" id="IPR011990">
    <property type="entry name" value="TPR-like_helical_dom_sf"/>
</dbReference>
<dbReference type="InterPro" id="IPR019544">
    <property type="entry name" value="Tetratricopeptide_SHNi-TPR_dom"/>
</dbReference>
<name>A0A4S2MTK3_9PEZI</name>
<sequence>MSSQPAPPAEAPTPPQSTESAELATLKARALKASATRSYSAAADLYSQACALQSQIHGSDTDPRNAPLLYLYGRALYNLAQSKSDVLGGRVDAPSAPSAPAVGSSSSAAPGSSSKEEKPAGRRGLLQFAGDENWDDDDEEEGDEEDGEDAEDGEDSLDDDFEAAWQILDLTRTLLEKQLPENLLATITTSSSLPPITNSEDQKSTLTLLADTHDLLGSLSLETSSFPNAVKDLSTALMLKEKLYPLSSTLIAEAHFKLSLALEFTAGDEDMVESDGEKLREAAAEHVESAIASCRARIEEEERKLQSLTGDKGKGKAAATATTDAAAATESEAVRKEITNVQEMITELEQRLEDLRNPEPPQQFEMGEEEVGGLLGQILAAGGDKAAAKRVVEEAVKGARELGGGVVRRKEKRVETVETVVEETERESEAGSVAGKRKAEVVVEEQVLEQSKKVRVEEVVDSGL</sequence>
<feature type="region of interest" description="Disordered" evidence="3">
    <location>
        <begin position="90"/>
        <end position="156"/>
    </location>
</feature>
<evidence type="ECO:0000313" key="6">
    <source>
        <dbReference type="Proteomes" id="UP000298138"/>
    </source>
</evidence>
<dbReference type="Proteomes" id="UP000298138">
    <property type="component" value="Unassembled WGS sequence"/>
</dbReference>
<evidence type="ECO:0000313" key="5">
    <source>
        <dbReference type="EMBL" id="TGZ79821.1"/>
    </source>
</evidence>
<dbReference type="EMBL" id="ML220129">
    <property type="protein sequence ID" value="TGZ79821.1"/>
    <property type="molecule type" value="Genomic_DNA"/>
</dbReference>
<dbReference type="AlphaFoldDB" id="A0A4S2MTK3"/>
<keyword evidence="2" id="KW-0802">TPR repeat</keyword>
<feature type="compositionally biased region" description="Pro residues" evidence="3">
    <location>
        <begin position="1"/>
        <end position="15"/>
    </location>
</feature>
<keyword evidence="1" id="KW-0677">Repeat</keyword>
<reference evidence="5 6" key="1">
    <citation type="submission" date="2019-04" db="EMBL/GenBank/DDBJ databases">
        <title>Comparative genomics and transcriptomics to analyze fruiting body development in filamentous ascomycetes.</title>
        <authorList>
            <consortium name="DOE Joint Genome Institute"/>
            <person name="Lutkenhaus R."/>
            <person name="Traeger S."/>
            <person name="Breuer J."/>
            <person name="Kuo A."/>
            <person name="Lipzen A."/>
            <person name="Pangilinan J."/>
            <person name="Dilworth D."/>
            <person name="Sandor L."/>
            <person name="Poggeler S."/>
            <person name="Barry K."/>
            <person name="Grigoriev I.V."/>
            <person name="Nowrousian M."/>
        </authorList>
    </citation>
    <scope>NUCLEOTIDE SEQUENCE [LARGE SCALE GENOMIC DNA]</scope>
    <source>
        <strain evidence="5 6">CBS 389.68</strain>
    </source>
</reference>
<dbReference type="PANTHER" id="PTHR15081">
    <property type="entry name" value="NUCLEAR AUTOANTIGENIC SPERM PROTEIN NASP -RELATED"/>
    <property type="match status" value="1"/>
</dbReference>
<accession>A0A4S2MTK3</accession>
<feature type="compositionally biased region" description="Low complexity" evidence="3">
    <location>
        <begin position="316"/>
        <end position="329"/>
    </location>
</feature>
<dbReference type="GO" id="GO:0006335">
    <property type="term" value="P:DNA replication-dependent chromatin assembly"/>
    <property type="evidence" value="ECO:0007669"/>
    <property type="project" value="TreeGrafter"/>
</dbReference>
<feature type="compositionally biased region" description="Low complexity" evidence="3">
    <location>
        <begin position="93"/>
        <end position="113"/>
    </location>
</feature>
<dbReference type="GO" id="GO:0034080">
    <property type="term" value="P:CENP-A containing chromatin assembly"/>
    <property type="evidence" value="ECO:0007669"/>
    <property type="project" value="TreeGrafter"/>
</dbReference>
<dbReference type="OrthoDB" id="5587616at2759"/>
<feature type="compositionally biased region" description="Acidic residues" evidence="3">
    <location>
        <begin position="132"/>
        <end position="156"/>
    </location>
</feature>
<protein>
    <recommendedName>
        <fullName evidence="4">Tetratricopeptide SHNi-TPR domain-containing protein</fullName>
    </recommendedName>
</protein>
<evidence type="ECO:0000256" key="2">
    <source>
        <dbReference type="ARBA" id="ARBA00022803"/>
    </source>
</evidence>
<evidence type="ECO:0000259" key="4">
    <source>
        <dbReference type="Pfam" id="PF10516"/>
    </source>
</evidence>
<feature type="region of interest" description="Disordered" evidence="3">
    <location>
        <begin position="1"/>
        <end position="21"/>
    </location>
</feature>
<feature type="region of interest" description="Disordered" evidence="3">
    <location>
        <begin position="305"/>
        <end position="330"/>
    </location>
</feature>
<dbReference type="InParanoid" id="A0A4S2MTK3"/>
<dbReference type="STRING" id="341454.A0A4S2MTK3"/>
<proteinExistence type="predicted"/>
<evidence type="ECO:0000256" key="1">
    <source>
        <dbReference type="ARBA" id="ARBA00022737"/>
    </source>
</evidence>
<dbReference type="PANTHER" id="PTHR15081:SF1">
    <property type="entry name" value="NUCLEAR AUTOANTIGENIC SPERM PROTEIN"/>
    <property type="match status" value="1"/>
</dbReference>
<evidence type="ECO:0000256" key="3">
    <source>
        <dbReference type="SAM" id="MobiDB-lite"/>
    </source>
</evidence>
<gene>
    <name evidence="5" type="ORF">EX30DRAFT_396875</name>
</gene>
<dbReference type="Pfam" id="PF10516">
    <property type="entry name" value="SHNi-TPR"/>
    <property type="match status" value="1"/>
</dbReference>
<feature type="domain" description="Tetratricopeptide SHNi-TPR" evidence="4">
    <location>
        <begin position="210"/>
        <end position="246"/>
    </location>
</feature>
<dbReference type="InterPro" id="IPR051730">
    <property type="entry name" value="NASP-like"/>
</dbReference>
<dbReference type="Gene3D" id="1.25.40.10">
    <property type="entry name" value="Tetratricopeptide repeat domain"/>
    <property type="match status" value="1"/>
</dbReference>
<dbReference type="GO" id="GO:0005654">
    <property type="term" value="C:nucleoplasm"/>
    <property type="evidence" value="ECO:0007669"/>
    <property type="project" value="TreeGrafter"/>
</dbReference>
<organism evidence="5 6">
    <name type="scientific">Ascodesmis nigricans</name>
    <dbReference type="NCBI Taxonomy" id="341454"/>
    <lineage>
        <taxon>Eukaryota</taxon>
        <taxon>Fungi</taxon>
        <taxon>Dikarya</taxon>
        <taxon>Ascomycota</taxon>
        <taxon>Pezizomycotina</taxon>
        <taxon>Pezizomycetes</taxon>
        <taxon>Pezizales</taxon>
        <taxon>Ascodesmidaceae</taxon>
        <taxon>Ascodesmis</taxon>
    </lineage>
</organism>
<keyword evidence="6" id="KW-1185">Reference proteome</keyword>